<dbReference type="EMBL" id="CP096115">
    <property type="protein sequence ID" value="UUX92641.1"/>
    <property type="molecule type" value="Genomic_DNA"/>
</dbReference>
<reference evidence="1" key="1">
    <citation type="submission" date="2022-04" db="EMBL/GenBank/DDBJ databases">
        <title>Complete genome of Methanoplanus endosymbiosus DSM 3599.</title>
        <authorList>
            <person name="Chen S.-C."/>
            <person name="You Y.-T."/>
            <person name="Zhou Y.-Z."/>
            <person name="Lai M.-C."/>
        </authorList>
    </citation>
    <scope>NUCLEOTIDE SEQUENCE</scope>
    <source>
        <strain evidence="1">DSM 3599</strain>
    </source>
</reference>
<dbReference type="Proteomes" id="UP001060368">
    <property type="component" value="Chromosome"/>
</dbReference>
<accession>A0A9E7TLR5</accession>
<dbReference type="RefSeq" id="WP_257742785.1">
    <property type="nucleotide sequence ID" value="NZ_CP096115.1"/>
</dbReference>
<dbReference type="AlphaFoldDB" id="A0A9E7TLR5"/>
<name>A0A9E7TLR5_9EURY</name>
<protein>
    <submittedName>
        <fullName evidence="1">Uncharacterized protein</fullName>
    </submittedName>
</protein>
<dbReference type="KEGG" id="mend:L6E24_00500"/>
<proteinExistence type="predicted"/>
<gene>
    <name evidence="1" type="ORF">L6E24_00500</name>
</gene>
<sequence length="46" mass="5311">MNMPRIFFIRALADEGMYQLAGSVAGKKKKPAEINPIFQEDELQKW</sequence>
<evidence type="ECO:0000313" key="1">
    <source>
        <dbReference type="EMBL" id="UUX92641.1"/>
    </source>
</evidence>
<organism evidence="1 2">
    <name type="scientific">Methanoplanus endosymbiosus</name>
    <dbReference type="NCBI Taxonomy" id="33865"/>
    <lineage>
        <taxon>Archaea</taxon>
        <taxon>Methanobacteriati</taxon>
        <taxon>Methanobacteriota</taxon>
        <taxon>Stenosarchaea group</taxon>
        <taxon>Methanomicrobia</taxon>
        <taxon>Methanomicrobiales</taxon>
        <taxon>Methanomicrobiaceae</taxon>
        <taxon>Methanoplanus</taxon>
    </lineage>
</organism>
<evidence type="ECO:0000313" key="2">
    <source>
        <dbReference type="Proteomes" id="UP001060368"/>
    </source>
</evidence>
<keyword evidence="2" id="KW-1185">Reference proteome</keyword>
<dbReference type="GeneID" id="74306128"/>